<sequence length="313" mass="33035">MTPHPVLALIADRLASASRPGAREDDARLAVVLEGGSSRAAYGGGMVEALESRGVLPAVDAVYGSSAGALNGAWLVCERVAAGVHGWWEPVVTNGVIDVRRALRGGALVDTDHLVDHVYERITPMGYAEILASDVEFHPLATDAMTGESTDLAPFVSSKGDLQAALRATTRMPVLGGPPVSLGGRTFIDAGIAESVPALTAWAQGATHLLVLRTTSPDHVRRPAGRLERGVVARWMTRHAPGAAAAWLRREETKAEAERLLAGDRHTLQIAPPAHGPRISRVGRSEATLRTAVRLGRAAADEVLAPLDQERIA</sequence>
<dbReference type="Gene3D" id="3.40.1090.10">
    <property type="entry name" value="Cytosolic phospholipase A2 catalytic domain"/>
    <property type="match status" value="1"/>
</dbReference>
<keyword evidence="7" id="KW-1185">Reference proteome</keyword>
<organism evidence="6 7">
    <name type="scientific">Mobilicoccus caccae</name>
    <dbReference type="NCBI Taxonomy" id="1859295"/>
    <lineage>
        <taxon>Bacteria</taxon>
        <taxon>Bacillati</taxon>
        <taxon>Actinomycetota</taxon>
        <taxon>Actinomycetes</taxon>
        <taxon>Micrococcales</taxon>
        <taxon>Dermatophilaceae</taxon>
        <taxon>Mobilicoccus</taxon>
    </lineage>
</organism>
<evidence type="ECO:0000256" key="4">
    <source>
        <dbReference type="PROSITE-ProRule" id="PRU01161"/>
    </source>
</evidence>
<dbReference type="RefSeq" id="WP_284303797.1">
    <property type="nucleotide sequence ID" value="NZ_BSUO01000001.1"/>
</dbReference>
<evidence type="ECO:0000259" key="5">
    <source>
        <dbReference type="PROSITE" id="PS51635"/>
    </source>
</evidence>
<keyword evidence="2 4" id="KW-0442">Lipid degradation</keyword>
<evidence type="ECO:0000256" key="2">
    <source>
        <dbReference type="ARBA" id="ARBA00022963"/>
    </source>
</evidence>
<dbReference type="Pfam" id="PF01734">
    <property type="entry name" value="Patatin"/>
    <property type="match status" value="1"/>
</dbReference>
<evidence type="ECO:0000313" key="7">
    <source>
        <dbReference type="Proteomes" id="UP001157126"/>
    </source>
</evidence>
<gene>
    <name evidence="6" type="ORF">GCM10025883_20700</name>
</gene>
<comment type="caution">
    <text evidence="4">Lacks conserved residue(s) required for the propagation of feature annotation.</text>
</comment>
<proteinExistence type="predicted"/>
<feature type="domain" description="PNPLA" evidence="5">
    <location>
        <begin position="31"/>
        <end position="202"/>
    </location>
</feature>
<dbReference type="SUPFAM" id="SSF52151">
    <property type="entry name" value="FabD/lysophospholipase-like"/>
    <property type="match status" value="1"/>
</dbReference>
<keyword evidence="1 4" id="KW-0378">Hydrolase</keyword>
<evidence type="ECO:0000256" key="1">
    <source>
        <dbReference type="ARBA" id="ARBA00022801"/>
    </source>
</evidence>
<feature type="active site" description="Proton acceptor" evidence="4">
    <location>
        <position position="189"/>
    </location>
</feature>
<evidence type="ECO:0000256" key="3">
    <source>
        <dbReference type="ARBA" id="ARBA00023098"/>
    </source>
</evidence>
<protein>
    <submittedName>
        <fullName evidence="6">Patatin family protein</fullName>
    </submittedName>
</protein>
<evidence type="ECO:0000313" key="6">
    <source>
        <dbReference type="EMBL" id="GMA40025.1"/>
    </source>
</evidence>
<comment type="caution">
    <text evidence="6">The sequence shown here is derived from an EMBL/GenBank/DDBJ whole genome shotgun (WGS) entry which is preliminary data.</text>
</comment>
<feature type="active site" description="Nucleophile" evidence="4">
    <location>
        <position position="66"/>
    </location>
</feature>
<dbReference type="PANTHER" id="PTHR14226">
    <property type="entry name" value="NEUROPATHY TARGET ESTERASE/SWISS CHEESE D.MELANOGASTER"/>
    <property type="match status" value="1"/>
</dbReference>
<dbReference type="InterPro" id="IPR016035">
    <property type="entry name" value="Acyl_Trfase/lysoPLipase"/>
</dbReference>
<reference evidence="7" key="1">
    <citation type="journal article" date="2019" name="Int. J. Syst. Evol. Microbiol.">
        <title>The Global Catalogue of Microorganisms (GCM) 10K type strain sequencing project: providing services to taxonomists for standard genome sequencing and annotation.</title>
        <authorList>
            <consortium name="The Broad Institute Genomics Platform"/>
            <consortium name="The Broad Institute Genome Sequencing Center for Infectious Disease"/>
            <person name="Wu L."/>
            <person name="Ma J."/>
        </authorList>
    </citation>
    <scope>NUCLEOTIDE SEQUENCE [LARGE SCALE GENOMIC DNA]</scope>
    <source>
        <strain evidence="7">NBRC 113072</strain>
    </source>
</reference>
<dbReference type="PROSITE" id="PS51635">
    <property type="entry name" value="PNPLA"/>
    <property type="match status" value="1"/>
</dbReference>
<dbReference type="Proteomes" id="UP001157126">
    <property type="component" value="Unassembled WGS sequence"/>
</dbReference>
<dbReference type="InterPro" id="IPR050301">
    <property type="entry name" value="NTE"/>
</dbReference>
<feature type="short sequence motif" description="GXSXG" evidence="4">
    <location>
        <begin position="64"/>
        <end position="68"/>
    </location>
</feature>
<name>A0ABQ6IQ38_9MICO</name>
<accession>A0ABQ6IQ38</accession>
<dbReference type="EMBL" id="BSUO01000001">
    <property type="protein sequence ID" value="GMA40025.1"/>
    <property type="molecule type" value="Genomic_DNA"/>
</dbReference>
<keyword evidence="3 4" id="KW-0443">Lipid metabolism</keyword>
<dbReference type="InterPro" id="IPR002641">
    <property type="entry name" value="PNPLA_dom"/>
</dbReference>
<dbReference type="PANTHER" id="PTHR14226:SF64">
    <property type="entry name" value="PNPLA DOMAIN-CONTAINING PROTEIN"/>
    <property type="match status" value="1"/>
</dbReference>